<dbReference type="GO" id="GO:0003676">
    <property type="term" value="F:nucleic acid binding"/>
    <property type="evidence" value="ECO:0007669"/>
    <property type="project" value="InterPro"/>
</dbReference>
<dbReference type="GO" id="GO:0009007">
    <property type="term" value="F:site-specific DNA-methyltransferase (adenine-specific) activity"/>
    <property type="evidence" value="ECO:0007669"/>
    <property type="project" value="UniProtKB-EC"/>
</dbReference>
<name>A0A2V4W4V7_PAEBA</name>
<dbReference type="Proteomes" id="UP000509327">
    <property type="component" value="Chromosome"/>
</dbReference>
<dbReference type="CDD" id="cd02440">
    <property type="entry name" value="AdoMet_MTases"/>
    <property type="match status" value="1"/>
</dbReference>
<evidence type="ECO:0000259" key="6">
    <source>
        <dbReference type="Pfam" id="PF07669"/>
    </source>
</evidence>
<organism evidence="7 9">
    <name type="scientific">Paenibacillus barcinonensis</name>
    <dbReference type="NCBI Taxonomy" id="198119"/>
    <lineage>
        <taxon>Bacteria</taxon>
        <taxon>Bacillati</taxon>
        <taxon>Bacillota</taxon>
        <taxon>Bacilli</taxon>
        <taxon>Bacillales</taxon>
        <taxon>Paenibacillaceae</taxon>
        <taxon>Paenibacillus</taxon>
    </lineage>
</organism>
<proteinExistence type="predicted"/>
<keyword evidence="7" id="KW-0378">Hydrolase</keyword>
<evidence type="ECO:0000256" key="3">
    <source>
        <dbReference type="ARBA" id="ARBA00022679"/>
    </source>
</evidence>
<reference evidence="8 10" key="2">
    <citation type="submission" date="2020-06" db="EMBL/GenBank/DDBJ databases">
        <title>Complete genome of Paenibacillus barcinonensis KACC11450.</title>
        <authorList>
            <person name="Kim M."/>
            <person name="Park Y.-J."/>
            <person name="Shin J.-H."/>
        </authorList>
    </citation>
    <scope>NUCLEOTIDE SEQUENCE [LARGE SCALE GENOMIC DNA]</scope>
    <source>
        <strain evidence="8 10">KACC11450</strain>
    </source>
</reference>
<dbReference type="EMBL" id="CP054614">
    <property type="protein sequence ID" value="QKS58876.1"/>
    <property type="molecule type" value="Genomic_DNA"/>
</dbReference>
<dbReference type="EMBL" id="QJSW01000035">
    <property type="protein sequence ID" value="PYE42684.1"/>
    <property type="molecule type" value="Genomic_DNA"/>
</dbReference>
<dbReference type="PANTHER" id="PTHR33841:SF1">
    <property type="entry name" value="DNA METHYLTRANSFERASE A"/>
    <property type="match status" value="1"/>
</dbReference>
<dbReference type="SUPFAM" id="SSF53335">
    <property type="entry name" value="S-adenosyl-L-methionine-dependent methyltransferases"/>
    <property type="match status" value="1"/>
</dbReference>
<evidence type="ECO:0000256" key="5">
    <source>
        <dbReference type="ARBA" id="ARBA00047942"/>
    </source>
</evidence>
<keyword evidence="10" id="KW-1185">Reference proteome</keyword>
<evidence type="ECO:0000313" key="7">
    <source>
        <dbReference type="EMBL" id="PYE42684.1"/>
    </source>
</evidence>
<dbReference type="GO" id="GO:0006304">
    <property type="term" value="P:DNA modification"/>
    <property type="evidence" value="ECO:0007669"/>
    <property type="project" value="InterPro"/>
</dbReference>
<dbReference type="GO" id="GO:0004519">
    <property type="term" value="F:endonuclease activity"/>
    <property type="evidence" value="ECO:0007669"/>
    <property type="project" value="UniProtKB-KW"/>
</dbReference>
<gene>
    <name evidence="7" type="ORF">DFQ00_13529</name>
    <name evidence="8" type="ORF">HUB98_23410</name>
</gene>
<evidence type="ECO:0000256" key="4">
    <source>
        <dbReference type="ARBA" id="ARBA00022691"/>
    </source>
</evidence>
<keyword evidence="2 8" id="KW-0489">Methyltransferase</keyword>
<evidence type="ECO:0000256" key="1">
    <source>
        <dbReference type="ARBA" id="ARBA00011900"/>
    </source>
</evidence>
<evidence type="ECO:0000313" key="9">
    <source>
        <dbReference type="Proteomes" id="UP000247790"/>
    </source>
</evidence>
<dbReference type="OrthoDB" id="9814572at2"/>
<dbReference type="InterPro" id="IPR050953">
    <property type="entry name" value="N4_N6_ade-DNA_methylase"/>
</dbReference>
<dbReference type="PANTHER" id="PTHR33841">
    <property type="entry name" value="DNA METHYLTRANSFERASE YEEA-RELATED"/>
    <property type="match status" value="1"/>
</dbReference>
<accession>A0A2V4W4V7</accession>
<keyword evidence="3" id="KW-0808">Transferase</keyword>
<keyword evidence="4" id="KW-0949">S-adenosyl-L-methionine</keyword>
<comment type="catalytic activity">
    <reaction evidence="5">
        <text>a 2'-deoxyadenosine in DNA + S-adenosyl-L-methionine = an N(6)-methyl-2'-deoxyadenosine in DNA + S-adenosyl-L-homocysteine + H(+)</text>
        <dbReference type="Rhea" id="RHEA:15197"/>
        <dbReference type="Rhea" id="RHEA-COMP:12418"/>
        <dbReference type="Rhea" id="RHEA-COMP:12419"/>
        <dbReference type="ChEBI" id="CHEBI:15378"/>
        <dbReference type="ChEBI" id="CHEBI:57856"/>
        <dbReference type="ChEBI" id="CHEBI:59789"/>
        <dbReference type="ChEBI" id="CHEBI:90615"/>
        <dbReference type="ChEBI" id="CHEBI:90616"/>
        <dbReference type="EC" id="2.1.1.72"/>
    </reaction>
</comment>
<evidence type="ECO:0000313" key="8">
    <source>
        <dbReference type="EMBL" id="QKS58876.1"/>
    </source>
</evidence>
<evidence type="ECO:0000256" key="2">
    <source>
        <dbReference type="ARBA" id="ARBA00022603"/>
    </source>
</evidence>
<dbReference type="InterPro" id="IPR002052">
    <property type="entry name" value="DNA_methylase_N6_adenine_CS"/>
</dbReference>
<dbReference type="PROSITE" id="PS00092">
    <property type="entry name" value="N6_MTASE"/>
    <property type="match status" value="1"/>
</dbReference>
<protein>
    <recommendedName>
        <fullName evidence="1">site-specific DNA-methyltransferase (adenine-specific)</fullName>
        <ecNumber evidence="1">2.1.1.72</ecNumber>
    </recommendedName>
</protein>
<evidence type="ECO:0000313" key="10">
    <source>
        <dbReference type="Proteomes" id="UP000509327"/>
    </source>
</evidence>
<sequence length="574" mass="66059">MVKLTTDKQKATGSHYTPTGLATVLARRLLSEVKENDRALNVLDPSCGDGELLLAIAEESKDHKLNLIGVEENDDAIQDSMKRFTDTEIKEVTLIKNDYLEMVNLDNHVDLFNFNESESNDLVDIIIANPPYVRTQILGAEKAQMLSEKFNLSGRVDLYHAFLVAMTSQLPIGGLLGVITSNRYLTTTGGTAIRQFLDENYEIIEIMDLGDTKLFSAAVLPAIFIGRKKHKNDKTKNNDNAKFFRIYEAVEEARLDIETNTVNSIFEILEVKQSGIYEAEGKKYKVSLGELDIPKSYKEPWVMASLDEQIWIDKIKQNSKYLIEDVAKVRVGIKTTADPVFIKNGWEDSSNEIQPEKELLRHLLSSDHASKWRPIEKRPALRVLYTHKVENGRRTVIDFSQYPKALSYLETHRERLEGRKYVIKAKRKWFEIWVPHDPNSWGKLKVVFPDISPEPKFFLDTEGCIVDGNSYWITLNEGFSEDILFLILAISNTRLMTKYHDISFQNKLYSGRRRYLTQYVEKYPIPNPETEYAKKLVSLSKELVYKENNLEKVKEIENKIEYYSAKAFNVEVVE</sequence>
<feature type="domain" description="Type II methyltransferase M.TaqI-like" evidence="6">
    <location>
        <begin position="88"/>
        <end position="215"/>
    </location>
</feature>
<keyword evidence="7" id="KW-0255">Endonuclease</keyword>
<dbReference type="RefSeq" id="WP_110899598.1">
    <property type="nucleotide sequence ID" value="NZ_CP054614.1"/>
</dbReference>
<dbReference type="InterPro" id="IPR011639">
    <property type="entry name" value="MethylTrfase_TaqI-like_dom"/>
</dbReference>
<dbReference type="Gene3D" id="3.40.50.150">
    <property type="entry name" value="Vaccinia Virus protein VP39"/>
    <property type="match status" value="1"/>
</dbReference>
<dbReference type="GO" id="GO:0032259">
    <property type="term" value="P:methylation"/>
    <property type="evidence" value="ECO:0007669"/>
    <property type="project" value="UniProtKB-KW"/>
</dbReference>
<dbReference type="AlphaFoldDB" id="A0A2V4W4V7"/>
<keyword evidence="7" id="KW-0540">Nuclease</keyword>
<dbReference type="EC" id="2.1.1.72" evidence="1"/>
<dbReference type="Pfam" id="PF07669">
    <property type="entry name" value="Eco57I"/>
    <property type="match status" value="1"/>
</dbReference>
<dbReference type="InterPro" id="IPR029063">
    <property type="entry name" value="SAM-dependent_MTases_sf"/>
</dbReference>
<dbReference type="Proteomes" id="UP000247790">
    <property type="component" value="Unassembled WGS sequence"/>
</dbReference>
<dbReference type="PRINTS" id="PR00507">
    <property type="entry name" value="N12N6MTFRASE"/>
</dbReference>
<reference evidence="7 9" key="1">
    <citation type="submission" date="2018-06" db="EMBL/GenBank/DDBJ databases">
        <title>Genomic Encyclopedia of Type Strains, Phase III (KMG-III): the genomes of soil and plant-associated and newly described type strains.</title>
        <authorList>
            <person name="Whitman W."/>
        </authorList>
    </citation>
    <scope>NUCLEOTIDE SEQUENCE [LARGE SCALE GENOMIC DNA]</scope>
    <source>
        <strain evidence="7 9">CECT 7022</strain>
    </source>
</reference>